<reference evidence="2 3" key="1">
    <citation type="submission" date="2024-01" db="EMBL/GenBank/DDBJ databases">
        <title>Genome insights into Plantactinospora sonchi sp. nov.</title>
        <authorList>
            <person name="Wang L."/>
        </authorList>
    </citation>
    <scope>NUCLEOTIDE SEQUENCE [LARGE SCALE GENOMIC DNA]</scope>
    <source>
        <strain evidence="2 3">NEAU-QY2</strain>
    </source>
</reference>
<evidence type="ECO:0000313" key="3">
    <source>
        <dbReference type="Proteomes" id="UP001332243"/>
    </source>
</evidence>
<dbReference type="InterPro" id="IPR010982">
    <property type="entry name" value="Lambda_DNA-bd_dom_sf"/>
</dbReference>
<sequence>MTDQTTETGTPIQEEPAVQEEAHREAGLRVLQRRKELGVSRAALAALSGLTAAKVWRCEDGRPLAEELLALEEALSRVERDGLPEQMRPRRAKKKPVRAAEHAALIQRLQRVETLLGQAIDAKTRKDVNDLLAEAQLVISGEPMGETEKLEVTEDDDETTGEPVGDSEAS</sequence>
<dbReference type="RefSeq" id="WP_331216084.1">
    <property type="nucleotide sequence ID" value="NZ_JAZGQK010000017.1"/>
</dbReference>
<dbReference type="SUPFAM" id="SSF47413">
    <property type="entry name" value="lambda repressor-like DNA-binding domains"/>
    <property type="match status" value="1"/>
</dbReference>
<organism evidence="2 3">
    <name type="scientific">Plantactinospora sonchi</name>
    <dbReference type="NCBI Taxonomy" id="1544735"/>
    <lineage>
        <taxon>Bacteria</taxon>
        <taxon>Bacillati</taxon>
        <taxon>Actinomycetota</taxon>
        <taxon>Actinomycetes</taxon>
        <taxon>Micromonosporales</taxon>
        <taxon>Micromonosporaceae</taxon>
        <taxon>Plantactinospora</taxon>
    </lineage>
</organism>
<accession>A0ABU7RWV7</accession>
<feature type="region of interest" description="Disordered" evidence="1">
    <location>
        <begin position="139"/>
        <end position="170"/>
    </location>
</feature>
<feature type="compositionally biased region" description="Low complexity" evidence="1">
    <location>
        <begin position="161"/>
        <end position="170"/>
    </location>
</feature>
<evidence type="ECO:0008006" key="4">
    <source>
        <dbReference type="Google" id="ProtNLM"/>
    </source>
</evidence>
<name>A0ABU7RWV7_9ACTN</name>
<evidence type="ECO:0000256" key="1">
    <source>
        <dbReference type="SAM" id="MobiDB-lite"/>
    </source>
</evidence>
<protein>
    <recommendedName>
        <fullName evidence="4">HTH cro/C1-type domain-containing protein</fullName>
    </recommendedName>
</protein>
<feature type="region of interest" description="Disordered" evidence="1">
    <location>
        <begin position="1"/>
        <end position="25"/>
    </location>
</feature>
<dbReference type="EMBL" id="JAZGQK010000017">
    <property type="protein sequence ID" value="MEE6260981.1"/>
    <property type="molecule type" value="Genomic_DNA"/>
</dbReference>
<comment type="caution">
    <text evidence="2">The sequence shown here is derived from an EMBL/GenBank/DDBJ whole genome shotgun (WGS) entry which is preliminary data.</text>
</comment>
<gene>
    <name evidence="2" type="ORF">V1633_21080</name>
</gene>
<proteinExistence type="predicted"/>
<feature type="compositionally biased region" description="Polar residues" evidence="1">
    <location>
        <begin position="1"/>
        <end position="11"/>
    </location>
</feature>
<evidence type="ECO:0000313" key="2">
    <source>
        <dbReference type="EMBL" id="MEE6260981.1"/>
    </source>
</evidence>
<dbReference type="Proteomes" id="UP001332243">
    <property type="component" value="Unassembled WGS sequence"/>
</dbReference>
<keyword evidence="3" id="KW-1185">Reference proteome</keyword>